<evidence type="ECO:0000313" key="2">
    <source>
        <dbReference type="Proteomes" id="UP001595848"/>
    </source>
</evidence>
<dbReference type="Pfam" id="PF00378">
    <property type="entry name" value="ECH_1"/>
    <property type="match status" value="1"/>
</dbReference>
<comment type="caution">
    <text evidence="1">The sequence shown here is derived from an EMBL/GenBank/DDBJ whole genome shotgun (WGS) entry which is preliminary data.</text>
</comment>
<evidence type="ECO:0000313" key="1">
    <source>
        <dbReference type="EMBL" id="MFC4202323.1"/>
    </source>
</evidence>
<dbReference type="RefSeq" id="WP_217965838.1">
    <property type="nucleotide sequence ID" value="NZ_JAHTBN010000008.1"/>
</dbReference>
<dbReference type="PANTHER" id="PTHR11941:SF54">
    <property type="entry name" value="ENOYL-COA HYDRATASE, MITOCHONDRIAL"/>
    <property type="match status" value="1"/>
</dbReference>
<dbReference type="Proteomes" id="UP001595848">
    <property type="component" value="Unassembled WGS sequence"/>
</dbReference>
<dbReference type="CDD" id="cd06558">
    <property type="entry name" value="crotonase-like"/>
    <property type="match status" value="1"/>
</dbReference>
<keyword evidence="2" id="KW-1185">Reference proteome</keyword>
<dbReference type="PANTHER" id="PTHR11941">
    <property type="entry name" value="ENOYL-COA HYDRATASE-RELATED"/>
    <property type="match status" value="1"/>
</dbReference>
<dbReference type="NCBIfam" id="NF006699">
    <property type="entry name" value="PRK09245.1"/>
    <property type="match status" value="1"/>
</dbReference>
<name>A0ABV8P2U7_9BURK</name>
<proteinExistence type="predicted"/>
<gene>
    <name evidence="1" type="ORF">ACFOY1_15305</name>
</gene>
<sequence length="268" mass="29370">MSQLLHYEQDDQGIVTLTMDDQPTRNALTGSTMVDEFLAAFRRVEADPRVKVVIITGRGRAFSSGGNIDEMQRQQRPEFDGTVLRQEYRQGIQRLPLALYGLEIPVIAAVNGPAMGAGLDLACMCDIRIAAREAVFAESFVKLGIIAGDGGAWFLPRIMGMSRAAEMTLTGDPIDARQALEWGLVSRVVPTQDLLAEARRLAARIAANPGQAVRMSKRLLREGQQARLDTVLEMAAAFQAIAHKTAEHAAAVDEFMQRRAQRKKQPAA</sequence>
<dbReference type="InterPro" id="IPR001753">
    <property type="entry name" value="Enoyl-CoA_hydra/iso"/>
</dbReference>
<organism evidence="1 2">
    <name type="scientific">Candidimonas humi</name>
    <dbReference type="NCBI Taxonomy" id="683355"/>
    <lineage>
        <taxon>Bacteria</taxon>
        <taxon>Pseudomonadati</taxon>
        <taxon>Pseudomonadota</taxon>
        <taxon>Betaproteobacteria</taxon>
        <taxon>Burkholderiales</taxon>
        <taxon>Alcaligenaceae</taxon>
        <taxon>Candidimonas</taxon>
    </lineage>
</organism>
<reference evidence="2" key="1">
    <citation type="journal article" date="2019" name="Int. J. Syst. Evol. Microbiol.">
        <title>The Global Catalogue of Microorganisms (GCM) 10K type strain sequencing project: providing services to taxonomists for standard genome sequencing and annotation.</title>
        <authorList>
            <consortium name="The Broad Institute Genomics Platform"/>
            <consortium name="The Broad Institute Genome Sequencing Center for Infectious Disease"/>
            <person name="Wu L."/>
            <person name="Ma J."/>
        </authorList>
    </citation>
    <scope>NUCLEOTIDE SEQUENCE [LARGE SCALE GENOMIC DNA]</scope>
    <source>
        <strain evidence="2">LMG 24813</strain>
    </source>
</reference>
<dbReference type="EMBL" id="JBHSBV010000005">
    <property type="protein sequence ID" value="MFC4202323.1"/>
    <property type="molecule type" value="Genomic_DNA"/>
</dbReference>
<protein>
    <submittedName>
        <fullName evidence="1">Crotonase/enoyl-CoA hydratase family protein</fullName>
    </submittedName>
</protein>
<accession>A0ABV8P2U7</accession>